<evidence type="ECO:0000313" key="1">
    <source>
        <dbReference type="EMBL" id="SIQ54195.1"/>
    </source>
</evidence>
<dbReference type="EMBL" id="UFVS01000001">
    <property type="protein sequence ID" value="SUX41607.1"/>
    <property type="molecule type" value="Genomic_DNA"/>
</dbReference>
<name>A0A381F530_9FLAO</name>
<evidence type="ECO:0000313" key="3">
    <source>
        <dbReference type="Proteomes" id="UP000185725"/>
    </source>
</evidence>
<gene>
    <name evidence="2" type="ORF">NCTC13560_00407</name>
    <name evidence="1" type="ORF">SAMN05421682_10633</name>
</gene>
<evidence type="ECO:0000313" key="4">
    <source>
        <dbReference type="Proteomes" id="UP000255231"/>
    </source>
</evidence>
<proteinExistence type="predicted"/>
<protein>
    <submittedName>
        <fullName evidence="2">Uncharacterized protein</fullName>
    </submittedName>
</protein>
<dbReference type="Proteomes" id="UP000255231">
    <property type="component" value="Unassembled WGS sequence"/>
</dbReference>
<reference evidence="2 4" key="2">
    <citation type="submission" date="2018-06" db="EMBL/GenBank/DDBJ databases">
        <authorList>
            <consortium name="Pathogen Informatics"/>
            <person name="Doyle S."/>
        </authorList>
    </citation>
    <scope>NUCLEOTIDE SEQUENCE [LARGE SCALE GENOMIC DNA]</scope>
    <source>
        <strain evidence="2 4">NCTC13560</strain>
    </source>
</reference>
<dbReference type="Proteomes" id="UP000185725">
    <property type="component" value="Unassembled WGS sequence"/>
</dbReference>
<reference evidence="1 3" key="1">
    <citation type="submission" date="2017-01" db="EMBL/GenBank/DDBJ databases">
        <authorList>
            <person name="Varghese N."/>
            <person name="Submissions S."/>
        </authorList>
    </citation>
    <scope>NUCLEOTIDE SEQUENCE [LARGE SCALE GENOMIC DNA]</scope>
    <source>
        <strain evidence="1 3">ATCC 27950</strain>
    </source>
</reference>
<organism evidence="2 4">
    <name type="scientific">Chryseobacterium indoltheticum</name>
    <dbReference type="NCBI Taxonomy" id="254"/>
    <lineage>
        <taxon>Bacteria</taxon>
        <taxon>Pseudomonadati</taxon>
        <taxon>Bacteroidota</taxon>
        <taxon>Flavobacteriia</taxon>
        <taxon>Flavobacteriales</taxon>
        <taxon>Weeksellaceae</taxon>
        <taxon>Chryseobacterium group</taxon>
        <taxon>Chryseobacterium</taxon>
    </lineage>
</organism>
<dbReference type="AlphaFoldDB" id="A0A381F530"/>
<evidence type="ECO:0000313" key="2">
    <source>
        <dbReference type="EMBL" id="SUX41607.1"/>
    </source>
</evidence>
<keyword evidence="3" id="KW-1185">Reference proteome</keyword>
<sequence length="92" mass="10972">MLIRFHCNFELQHFFLAFLMINLVSKNDKKMICKLVVNVMFSTIKKLLFCKNIFNILINIREMSLIFHINSNTTRTTDRLLSQSQRIFVSEN</sequence>
<dbReference type="EMBL" id="FTMF01000006">
    <property type="protein sequence ID" value="SIQ54195.1"/>
    <property type="molecule type" value="Genomic_DNA"/>
</dbReference>
<accession>A0A381F530</accession>